<feature type="region of interest" description="Disordered" evidence="1">
    <location>
        <begin position="24"/>
        <end position="121"/>
    </location>
</feature>
<reference evidence="3" key="1">
    <citation type="journal article" date="2019" name="Int. J. Syst. Evol. Microbiol.">
        <title>The Global Catalogue of Microorganisms (GCM) 10K type strain sequencing project: providing services to taxonomists for standard genome sequencing and annotation.</title>
        <authorList>
            <consortium name="The Broad Institute Genomics Platform"/>
            <consortium name="The Broad Institute Genome Sequencing Center for Infectious Disease"/>
            <person name="Wu L."/>
            <person name="Ma J."/>
        </authorList>
    </citation>
    <scope>NUCLEOTIDE SEQUENCE [LARGE SCALE GENOMIC DNA]</scope>
    <source>
        <strain evidence="3">KCTC 42498</strain>
    </source>
</reference>
<dbReference type="Proteomes" id="UP001597544">
    <property type="component" value="Unassembled WGS sequence"/>
</dbReference>
<comment type="caution">
    <text evidence="2">The sequence shown here is derived from an EMBL/GenBank/DDBJ whole genome shotgun (WGS) entry which is preliminary data.</text>
</comment>
<sequence>MMKTSRFLLAAAILGFVACSEKEPGATTTAPLNLPAAQPAGNTAQAAAGALNPEHGQPNHRCDIPVGAPLSTPAQPNLNVPQSFTPPPMQSSQAVAASGINPPHGQPGHDCSVAVGAPLNK</sequence>
<protein>
    <recommendedName>
        <fullName evidence="4">Lipoprotein</fullName>
    </recommendedName>
</protein>
<evidence type="ECO:0000313" key="3">
    <source>
        <dbReference type="Proteomes" id="UP001597544"/>
    </source>
</evidence>
<evidence type="ECO:0000256" key="1">
    <source>
        <dbReference type="SAM" id="MobiDB-lite"/>
    </source>
</evidence>
<name>A0ABW5IHB2_9BACT</name>
<feature type="compositionally biased region" description="Polar residues" evidence="1">
    <location>
        <begin position="72"/>
        <end position="83"/>
    </location>
</feature>
<accession>A0ABW5IHB2</accession>
<dbReference type="RefSeq" id="WP_377503475.1">
    <property type="nucleotide sequence ID" value="NZ_JBHULU010000004.1"/>
</dbReference>
<feature type="compositionally biased region" description="Low complexity" evidence="1">
    <location>
        <begin position="25"/>
        <end position="50"/>
    </location>
</feature>
<keyword evidence="3" id="KW-1185">Reference proteome</keyword>
<evidence type="ECO:0000313" key="2">
    <source>
        <dbReference type="EMBL" id="MFD2513016.1"/>
    </source>
</evidence>
<evidence type="ECO:0008006" key="4">
    <source>
        <dbReference type="Google" id="ProtNLM"/>
    </source>
</evidence>
<gene>
    <name evidence="2" type="ORF">ACFSRY_04005</name>
</gene>
<dbReference type="EMBL" id="JBHULU010000004">
    <property type="protein sequence ID" value="MFD2513016.1"/>
    <property type="molecule type" value="Genomic_DNA"/>
</dbReference>
<organism evidence="2 3">
    <name type="scientific">Pontibacter locisalis</name>
    <dbReference type="NCBI Taxonomy" id="1719035"/>
    <lineage>
        <taxon>Bacteria</taxon>
        <taxon>Pseudomonadati</taxon>
        <taxon>Bacteroidota</taxon>
        <taxon>Cytophagia</taxon>
        <taxon>Cytophagales</taxon>
        <taxon>Hymenobacteraceae</taxon>
        <taxon>Pontibacter</taxon>
    </lineage>
</organism>
<dbReference type="PROSITE" id="PS51257">
    <property type="entry name" value="PROKAR_LIPOPROTEIN"/>
    <property type="match status" value="1"/>
</dbReference>
<proteinExistence type="predicted"/>